<dbReference type="Proteomes" id="UP000823896">
    <property type="component" value="Unassembled WGS sequence"/>
</dbReference>
<evidence type="ECO:0000313" key="2">
    <source>
        <dbReference type="Proteomes" id="UP000823896"/>
    </source>
</evidence>
<accession>A0A9D2SWL1</accession>
<reference evidence="1" key="1">
    <citation type="journal article" date="2021" name="PeerJ">
        <title>Extensive microbial diversity within the chicken gut microbiome revealed by metagenomics and culture.</title>
        <authorList>
            <person name="Gilroy R."/>
            <person name="Ravi A."/>
            <person name="Getino M."/>
            <person name="Pursley I."/>
            <person name="Horton D.L."/>
            <person name="Alikhan N.F."/>
            <person name="Baker D."/>
            <person name="Gharbi K."/>
            <person name="Hall N."/>
            <person name="Watson M."/>
            <person name="Adriaenssens E.M."/>
            <person name="Foster-Nyarko E."/>
            <person name="Jarju S."/>
            <person name="Secka A."/>
            <person name="Antonio M."/>
            <person name="Oren A."/>
            <person name="Chaudhuri R.R."/>
            <person name="La Ragione R."/>
            <person name="Hildebrand F."/>
            <person name="Pallen M.J."/>
        </authorList>
    </citation>
    <scope>NUCLEOTIDE SEQUENCE</scope>
    <source>
        <strain evidence="1">CHK187-11901</strain>
    </source>
</reference>
<gene>
    <name evidence="1" type="ORF">H9702_05360</name>
</gene>
<protein>
    <submittedName>
        <fullName evidence="1">Uncharacterized protein</fullName>
    </submittedName>
</protein>
<proteinExistence type="predicted"/>
<dbReference type="EMBL" id="DWWM01000032">
    <property type="protein sequence ID" value="HJC36540.1"/>
    <property type="molecule type" value="Genomic_DNA"/>
</dbReference>
<reference evidence="1" key="2">
    <citation type="submission" date="2021-04" db="EMBL/GenBank/DDBJ databases">
        <authorList>
            <person name="Gilroy R."/>
        </authorList>
    </citation>
    <scope>NUCLEOTIDE SEQUENCE</scope>
    <source>
        <strain evidence="1">CHK187-11901</strain>
    </source>
</reference>
<evidence type="ECO:0000313" key="1">
    <source>
        <dbReference type="EMBL" id="HJC36540.1"/>
    </source>
</evidence>
<name>A0A9D2SWL1_9FIRM</name>
<organism evidence="1 2">
    <name type="scientific">Candidatus Merdibacter merdavium</name>
    <dbReference type="NCBI Taxonomy" id="2838692"/>
    <lineage>
        <taxon>Bacteria</taxon>
        <taxon>Bacillati</taxon>
        <taxon>Bacillota</taxon>
        <taxon>Erysipelotrichia</taxon>
        <taxon>Erysipelotrichales</taxon>
        <taxon>Erysipelotrichaceae</taxon>
        <taxon>Merdibacter</taxon>
    </lineage>
</organism>
<sequence>MKRFAADVLLIFGLIFLGTMLEGAMEEPAEDVDAQITQFEEQVSLQRSWQGEKSEPMFYDIQENKASSFAADTSDLILRGIREVTLSLTDFFTALTR</sequence>
<comment type="caution">
    <text evidence="1">The sequence shown here is derived from an EMBL/GenBank/DDBJ whole genome shotgun (WGS) entry which is preliminary data.</text>
</comment>
<dbReference type="AlphaFoldDB" id="A0A9D2SWL1"/>